<dbReference type="InterPro" id="IPR004675">
    <property type="entry name" value="AhpD_core"/>
</dbReference>
<keyword evidence="3" id="KW-1185">Reference proteome</keyword>
<reference evidence="3" key="1">
    <citation type="journal article" date="2019" name="Int. J. Syst. Evol. Microbiol.">
        <title>The Global Catalogue of Microorganisms (GCM) 10K type strain sequencing project: providing services to taxonomists for standard genome sequencing and annotation.</title>
        <authorList>
            <consortium name="The Broad Institute Genomics Platform"/>
            <consortium name="The Broad Institute Genome Sequencing Center for Infectious Disease"/>
            <person name="Wu L."/>
            <person name="Ma J."/>
        </authorList>
    </citation>
    <scope>NUCLEOTIDE SEQUENCE [LARGE SCALE GENOMIC DNA]</scope>
    <source>
        <strain evidence="3">JCM 17066</strain>
    </source>
</reference>
<dbReference type="InterPro" id="IPR003779">
    <property type="entry name" value="CMD-like"/>
</dbReference>
<dbReference type="InterPro" id="IPR029032">
    <property type="entry name" value="AhpD-like"/>
</dbReference>
<dbReference type="Gene3D" id="1.20.1290.10">
    <property type="entry name" value="AhpD-like"/>
    <property type="match status" value="1"/>
</dbReference>
<name>A0ABW0MCR0_9BURK</name>
<protein>
    <submittedName>
        <fullName evidence="2">Carboxymuconolactone decarboxylase family protein</fullName>
    </submittedName>
</protein>
<organism evidence="2 3">
    <name type="scientific">Paraherbaspirillum soli</name>
    <dbReference type="NCBI Taxonomy" id="631222"/>
    <lineage>
        <taxon>Bacteria</taxon>
        <taxon>Pseudomonadati</taxon>
        <taxon>Pseudomonadota</taxon>
        <taxon>Betaproteobacteria</taxon>
        <taxon>Burkholderiales</taxon>
        <taxon>Oxalobacteraceae</taxon>
        <taxon>Paraherbaspirillum</taxon>
    </lineage>
</organism>
<comment type="caution">
    <text evidence="2">The sequence shown here is derived from an EMBL/GenBank/DDBJ whole genome shotgun (WGS) entry which is preliminary data.</text>
</comment>
<dbReference type="RefSeq" id="WP_378998140.1">
    <property type="nucleotide sequence ID" value="NZ_JBHSMT010000025.1"/>
</dbReference>
<dbReference type="PANTHER" id="PTHR34846">
    <property type="entry name" value="4-CARBOXYMUCONOLACTONE DECARBOXYLASE FAMILY PROTEIN (AFU_ORTHOLOGUE AFUA_6G11590)"/>
    <property type="match status" value="1"/>
</dbReference>
<dbReference type="SUPFAM" id="SSF69118">
    <property type="entry name" value="AhpD-like"/>
    <property type="match status" value="1"/>
</dbReference>
<dbReference type="PANTHER" id="PTHR34846:SF10">
    <property type="entry name" value="CYTOPLASMIC PROTEIN"/>
    <property type="match status" value="1"/>
</dbReference>
<dbReference type="EMBL" id="JBHSMT010000025">
    <property type="protein sequence ID" value="MFC5475037.1"/>
    <property type="molecule type" value="Genomic_DNA"/>
</dbReference>
<sequence length="155" mass="17262">MSKQRIPHNTVLPAGYKAMLALSAVVDAASVGKPLIDLLFLRVSQVNACAYCIDMHARDLLAHGESWQRINSLVAWRETTFYSERERAALAWAEAVTAIAETQAPDELYEALKTHFSELEITELTYAVALMNAWNRLGVGFRMTVPRAELANAVR</sequence>
<dbReference type="Proteomes" id="UP001596045">
    <property type="component" value="Unassembled WGS sequence"/>
</dbReference>
<accession>A0ABW0MCR0</accession>
<dbReference type="NCBIfam" id="TIGR00778">
    <property type="entry name" value="ahpD_dom"/>
    <property type="match status" value="1"/>
</dbReference>
<evidence type="ECO:0000313" key="2">
    <source>
        <dbReference type="EMBL" id="MFC5475037.1"/>
    </source>
</evidence>
<evidence type="ECO:0000259" key="1">
    <source>
        <dbReference type="Pfam" id="PF02627"/>
    </source>
</evidence>
<proteinExistence type="predicted"/>
<evidence type="ECO:0000313" key="3">
    <source>
        <dbReference type="Proteomes" id="UP001596045"/>
    </source>
</evidence>
<gene>
    <name evidence="2" type="ORF">ACFPM8_13830</name>
</gene>
<dbReference type="Pfam" id="PF02627">
    <property type="entry name" value="CMD"/>
    <property type="match status" value="1"/>
</dbReference>
<feature type="domain" description="Carboxymuconolactone decarboxylase-like" evidence="1">
    <location>
        <begin position="15"/>
        <end position="95"/>
    </location>
</feature>